<protein>
    <submittedName>
        <fullName evidence="9">Sugar ABC transporter permease</fullName>
    </submittedName>
</protein>
<keyword evidence="10" id="KW-1185">Reference proteome</keyword>
<dbReference type="GO" id="GO:0005886">
    <property type="term" value="C:plasma membrane"/>
    <property type="evidence" value="ECO:0007669"/>
    <property type="project" value="UniProtKB-SubCell"/>
</dbReference>
<dbReference type="GO" id="GO:0055085">
    <property type="term" value="P:transmembrane transport"/>
    <property type="evidence" value="ECO:0007669"/>
    <property type="project" value="InterPro"/>
</dbReference>
<evidence type="ECO:0000256" key="4">
    <source>
        <dbReference type="ARBA" id="ARBA00022692"/>
    </source>
</evidence>
<sequence>MTRGRTTNGRPDTGPIERGAGGIPVRRIAIIAWHAGVLAGAALMLYPLLWMVVSSLRPEYQIPGNLSLWLAQAPLWENFASGWNALARPFGVYVLNSTIVSIGAVVGNLIACSMAGYAFARLSFRGRRLGLGIVIATLLLPGYVTFVAQYVMFSKLGLVNTFVPLILPKFLAVDSFFVFMITQFIRGIPRELDDAARLDGCGYIRTFFSIIVPLIRAPLATTAVFTFLWTWGDFFSQLVYLTKEDVKTAAVAIAAFADPDASTEYGPMFAMALLTLAPIFIVFTLFQKQLVRGIASTGFK</sequence>
<feature type="transmembrane region" description="Helical" evidence="7">
    <location>
        <begin position="28"/>
        <end position="49"/>
    </location>
</feature>
<feature type="transmembrane region" description="Helical" evidence="7">
    <location>
        <begin position="131"/>
        <end position="153"/>
    </location>
</feature>
<evidence type="ECO:0000256" key="2">
    <source>
        <dbReference type="ARBA" id="ARBA00022448"/>
    </source>
</evidence>
<dbReference type="Pfam" id="PF00528">
    <property type="entry name" value="BPD_transp_1"/>
    <property type="match status" value="1"/>
</dbReference>
<dbReference type="CDD" id="cd06261">
    <property type="entry name" value="TM_PBP2"/>
    <property type="match status" value="1"/>
</dbReference>
<comment type="similarity">
    <text evidence="7">Belongs to the binding-protein-dependent transport system permease family.</text>
</comment>
<dbReference type="EMBL" id="POTW01000099">
    <property type="protein sequence ID" value="PZF80146.1"/>
    <property type="molecule type" value="Genomic_DNA"/>
</dbReference>
<feature type="domain" description="ABC transmembrane type-1" evidence="8">
    <location>
        <begin position="94"/>
        <end position="286"/>
    </location>
</feature>
<keyword evidence="6 7" id="KW-0472">Membrane</keyword>
<proteinExistence type="inferred from homology"/>
<dbReference type="PROSITE" id="PS50928">
    <property type="entry name" value="ABC_TM1"/>
    <property type="match status" value="1"/>
</dbReference>
<feature type="transmembrane region" description="Helical" evidence="7">
    <location>
        <begin position="268"/>
        <end position="286"/>
    </location>
</feature>
<dbReference type="AlphaFoldDB" id="A0A2W2C2Z9"/>
<organism evidence="9 10">
    <name type="scientific">Jiangella anatolica</name>
    <dbReference type="NCBI Taxonomy" id="2670374"/>
    <lineage>
        <taxon>Bacteria</taxon>
        <taxon>Bacillati</taxon>
        <taxon>Actinomycetota</taxon>
        <taxon>Actinomycetes</taxon>
        <taxon>Jiangellales</taxon>
        <taxon>Jiangellaceae</taxon>
        <taxon>Jiangella</taxon>
    </lineage>
</organism>
<keyword evidence="3" id="KW-1003">Cell membrane</keyword>
<evidence type="ECO:0000256" key="3">
    <source>
        <dbReference type="ARBA" id="ARBA00022475"/>
    </source>
</evidence>
<comment type="caution">
    <text evidence="9">The sequence shown here is derived from an EMBL/GenBank/DDBJ whole genome shotgun (WGS) entry which is preliminary data.</text>
</comment>
<evidence type="ECO:0000256" key="6">
    <source>
        <dbReference type="ARBA" id="ARBA00023136"/>
    </source>
</evidence>
<name>A0A2W2C2Z9_9ACTN</name>
<feature type="transmembrane region" description="Helical" evidence="7">
    <location>
        <begin position="206"/>
        <end position="231"/>
    </location>
</feature>
<dbReference type="Proteomes" id="UP000248764">
    <property type="component" value="Unassembled WGS sequence"/>
</dbReference>
<evidence type="ECO:0000259" key="8">
    <source>
        <dbReference type="PROSITE" id="PS50928"/>
    </source>
</evidence>
<evidence type="ECO:0000313" key="9">
    <source>
        <dbReference type="EMBL" id="PZF80146.1"/>
    </source>
</evidence>
<evidence type="ECO:0000256" key="5">
    <source>
        <dbReference type="ARBA" id="ARBA00022989"/>
    </source>
</evidence>
<evidence type="ECO:0000256" key="7">
    <source>
        <dbReference type="RuleBase" id="RU363032"/>
    </source>
</evidence>
<dbReference type="SUPFAM" id="SSF161098">
    <property type="entry name" value="MetI-like"/>
    <property type="match status" value="1"/>
</dbReference>
<dbReference type="InterPro" id="IPR035906">
    <property type="entry name" value="MetI-like_sf"/>
</dbReference>
<accession>A0A2W2C2Z9</accession>
<dbReference type="PANTHER" id="PTHR43744">
    <property type="entry name" value="ABC TRANSPORTER PERMEASE PROTEIN MG189-RELATED-RELATED"/>
    <property type="match status" value="1"/>
</dbReference>
<dbReference type="Gene3D" id="1.10.3720.10">
    <property type="entry name" value="MetI-like"/>
    <property type="match status" value="1"/>
</dbReference>
<keyword evidence="5 7" id="KW-1133">Transmembrane helix</keyword>
<dbReference type="InterPro" id="IPR000515">
    <property type="entry name" value="MetI-like"/>
</dbReference>
<feature type="transmembrane region" description="Helical" evidence="7">
    <location>
        <begin position="93"/>
        <end position="119"/>
    </location>
</feature>
<keyword evidence="2 7" id="KW-0813">Transport</keyword>
<reference evidence="9 10" key="1">
    <citation type="submission" date="2018-01" db="EMBL/GenBank/DDBJ databases">
        <title>Draft genome sequence of Jiangella sp. GTF31.</title>
        <authorList>
            <person name="Sahin N."/>
            <person name="Ay H."/>
            <person name="Saygin H."/>
        </authorList>
    </citation>
    <scope>NUCLEOTIDE SEQUENCE [LARGE SCALE GENOMIC DNA]</scope>
    <source>
        <strain evidence="9 10">GTF31</strain>
    </source>
</reference>
<gene>
    <name evidence="9" type="ORF">C1I92_27575</name>
</gene>
<dbReference type="PANTHER" id="PTHR43744:SF6">
    <property type="entry name" value="ABC TRANSPORTER PERMEASE PROTEIN YESQ-RELATED"/>
    <property type="match status" value="1"/>
</dbReference>
<keyword evidence="4 7" id="KW-0812">Transmembrane</keyword>
<evidence type="ECO:0000313" key="10">
    <source>
        <dbReference type="Proteomes" id="UP000248764"/>
    </source>
</evidence>
<comment type="subcellular location">
    <subcellularLocation>
        <location evidence="1 7">Cell membrane</location>
        <topology evidence="1 7">Multi-pass membrane protein</topology>
    </subcellularLocation>
</comment>
<feature type="transmembrane region" description="Helical" evidence="7">
    <location>
        <begin position="165"/>
        <end position="185"/>
    </location>
</feature>
<evidence type="ECO:0000256" key="1">
    <source>
        <dbReference type="ARBA" id="ARBA00004651"/>
    </source>
</evidence>